<sequence>MTLAEHIRIKIQPETEAKHSALDTMDSDSKASFDNLDSTPLGNKAATEQPKTEIKQSRIGLWDFYEEIEIGGARFALAPLLQKP</sequence>
<accession>A0A5C3NUH3</accession>
<proteinExistence type="predicted"/>
<evidence type="ECO:0000313" key="2">
    <source>
        <dbReference type="EMBL" id="TFK81136.1"/>
    </source>
</evidence>
<feature type="compositionally biased region" description="Polar residues" evidence="1">
    <location>
        <begin position="32"/>
        <end position="41"/>
    </location>
</feature>
<name>A0A5C3NUH3_9APHY</name>
<feature type="compositionally biased region" description="Basic and acidic residues" evidence="1">
    <location>
        <begin position="1"/>
        <end position="31"/>
    </location>
</feature>
<evidence type="ECO:0000256" key="1">
    <source>
        <dbReference type="SAM" id="MobiDB-lite"/>
    </source>
</evidence>
<dbReference type="Proteomes" id="UP000308197">
    <property type="component" value="Unassembled WGS sequence"/>
</dbReference>
<feature type="region of interest" description="Disordered" evidence="1">
    <location>
        <begin position="1"/>
        <end position="52"/>
    </location>
</feature>
<organism evidence="2 3">
    <name type="scientific">Polyporus arcularius HHB13444</name>
    <dbReference type="NCBI Taxonomy" id="1314778"/>
    <lineage>
        <taxon>Eukaryota</taxon>
        <taxon>Fungi</taxon>
        <taxon>Dikarya</taxon>
        <taxon>Basidiomycota</taxon>
        <taxon>Agaricomycotina</taxon>
        <taxon>Agaricomycetes</taxon>
        <taxon>Polyporales</taxon>
        <taxon>Polyporaceae</taxon>
        <taxon>Polyporus</taxon>
    </lineage>
</organism>
<dbReference type="EMBL" id="ML211649">
    <property type="protein sequence ID" value="TFK81136.1"/>
    <property type="molecule type" value="Genomic_DNA"/>
</dbReference>
<dbReference type="AlphaFoldDB" id="A0A5C3NUH3"/>
<gene>
    <name evidence="2" type="ORF">K466DRAFT_591440</name>
</gene>
<protein>
    <submittedName>
        <fullName evidence="2">Uncharacterized protein</fullName>
    </submittedName>
</protein>
<dbReference type="InParanoid" id="A0A5C3NUH3"/>
<keyword evidence="3" id="KW-1185">Reference proteome</keyword>
<reference evidence="2 3" key="1">
    <citation type="journal article" date="2019" name="Nat. Ecol. Evol.">
        <title>Megaphylogeny resolves global patterns of mushroom evolution.</title>
        <authorList>
            <person name="Varga T."/>
            <person name="Krizsan K."/>
            <person name="Foldi C."/>
            <person name="Dima B."/>
            <person name="Sanchez-Garcia M."/>
            <person name="Sanchez-Ramirez S."/>
            <person name="Szollosi G.J."/>
            <person name="Szarkandi J.G."/>
            <person name="Papp V."/>
            <person name="Albert L."/>
            <person name="Andreopoulos W."/>
            <person name="Angelini C."/>
            <person name="Antonin V."/>
            <person name="Barry K.W."/>
            <person name="Bougher N.L."/>
            <person name="Buchanan P."/>
            <person name="Buyck B."/>
            <person name="Bense V."/>
            <person name="Catcheside P."/>
            <person name="Chovatia M."/>
            <person name="Cooper J."/>
            <person name="Damon W."/>
            <person name="Desjardin D."/>
            <person name="Finy P."/>
            <person name="Geml J."/>
            <person name="Haridas S."/>
            <person name="Hughes K."/>
            <person name="Justo A."/>
            <person name="Karasinski D."/>
            <person name="Kautmanova I."/>
            <person name="Kiss B."/>
            <person name="Kocsube S."/>
            <person name="Kotiranta H."/>
            <person name="LaButti K.M."/>
            <person name="Lechner B.E."/>
            <person name="Liimatainen K."/>
            <person name="Lipzen A."/>
            <person name="Lukacs Z."/>
            <person name="Mihaltcheva S."/>
            <person name="Morgado L.N."/>
            <person name="Niskanen T."/>
            <person name="Noordeloos M.E."/>
            <person name="Ohm R.A."/>
            <person name="Ortiz-Santana B."/>
            <person name="Ovrebo C."/>
            <person name="Racz N."/>
            <person name="Riley R."/>
            <person name="Savchenko A."/>
            <person name="Shiryaev A."/>
            <person name="Soop K."/>
            <person name="Spirin V."/>
            <person name="Szebenyi C."/>
            <person name="Tomsovsky M."/>
            <person name="Tulloss R.E."/>
            <person name="Uehling J."/>
            <person name="Grigoriev I.V."/>
            <person name="Vagvolgyi C."/>
            <person name="Papp T."/>
            <person name="Martin F.M."/>
            <person name="Miettinen O."/>
            <person name="Hibbett D.S."/>
            <person name="Nagy L.G."/>
        </authorList>
    </citation>
    <scope>NUCLEOTIDE SEQUENCE [LARGE SCALE GENOMIC DNA]</scope>
    <source>
        <strain evidence="2 3">HHB13444</strain>
    </source>
</reference>
<evidence type="ECO:0000313" key="3">
    <source>
        <dbReference type="Proteomes" id="UP000308197"/>
    </source>
</evidence>